<dbReference type="InterPro" id="IPR017439">
    <property type="entry name" value="Amidohydrolase"/>
</dbReference>
<keyword evidence="5" id="KW-1185">Reference proteome</keyword>
<feature type="domain" description="Peptidase M20 dimerisation" evidence="3">
    <location>
        <begin position="184"/>
        <end position="279"/>
    </location>
</feature>
<reference evidence="4 5" key="1">
    <citation type="submission" date="2018-05" db="EMBL/GenBank/DDBJ databases">
        <title>Genomic Encyclopedia of Type Strains, Phase IV (KMG-IV): sequencing the most valuable type-strain genomes for metagenomic binning, comparative biology and taxonomic classification.</title>
        <authorList>
            <person name="Goeker M."/>
        </authorList>
    </citation>
    <scope>NUCLEOTIDE SEQUENCE [LARGE SCALE GENOMIC DNA]</scope>
    <source>
        <strain evidence="4 5">DSM 22440</strain>
    </source>
</reference>
<dbReference type="Pfam" id="PF07687">
    <property type="entry name" value="M20_dimer"/>
    <property type="match status" value="1"/>
</dbReference>
<dbReference type="InterPro" id="IPR002933">
    <property type="entry name" value="Peptidase_M20"/>
</dbReference>
<feature type="binding site" evidence="2">
    <location>
        <position position="361"/>
    </location>
    <ligand>
        <name>Mn(2+)</name>
        <dbReference type="ChEBI" id="CHEBI:29035"/>
        <label>2</label>
    </ligand>
</feature>
<feature type="binding site" evidence="2">
    <location>
        <position position="103"/>
    </location>
    <ligand>
        <name>Mn(2+)</name>
        <dbReference type="ChEBI" id="CHEBI:29035"/>
        <label>2</label>
    </ligand>
</feature>
<protein>
    <submittedName>
        <fullName evidence="4">Amidohydrolase</fullName>
    </submittedName>
</protein>
<organism evidence="4 5">
    <name type="scientific">Streptohalobacillus salinus</name>
    <dbReference type="NCBI Taxonomy" id="621096"/>
    <lineage>
        <taxon>Bacteria</taxon>
        <taxon>Bacillati</taxon>
        <taxon>Bacillota</taxon>
        <taxon>Bacilli</taxon>
        <taxon>Bacillales</taxon>
        <taxon>Bacillaceae</taxon>
        <taxon>Streptohalobacillus</taxon>
    </lineage>
</organism>
<gene>
    <name evidence="4" type="ORF">DES38_10570</name>
</gene>
<dbReference type="FunFam" id="3.30.70.360:FF:000001">
    <property type="entry name" value="N-acetyldiaminopimelate deacetylase"/>
    <property type="match status" value="1"/>
</dbReference>
<sequence>MIEQLLSAVDQAYDEMVEIRRFLHQHPELSFKEEQTQKYIADYYQRLNITHQTHVGGYGVVATIEGAGNGPHLAFRADFDALPIQDQKAVDYRSTVAGVMHACGHDGHTAILLVTAKILHQHKHAFNGKITFIHQPAEELAPGGAKPMIEAGCLTNVDYVFGTHLWSGLPVGTVHTSKEAFMAGADRFEITINGVGGHGAMPQETKDATVIGAALISQLQQIVSRRLNPIDTAVLTVGTFHSGSAFNVISGEAKLEGTVRTFNDDVQRKIISEMEAIIAGMDKSYGVTTTFNYTTGYPPVINHPNEAATAIACAKKVDTVTDARFTTPTMTGEDFSYYLHEKPGAFFFTGAQIENNFYPHHHPRFDFDERAMSIAAKTFMQLVDHYLMSTHA</sequence>
<evidence type="ECO:0000313" key="5">
    <source>
        <dbReference type="Proteomes" id="UP000247922"/>
    </source>
</evidence>
<dbReference type="PANTHER" id="PTHR11014">
    <property type="entry name" value="PEPTIDASE M20 FAMILY MEMBER"/>
    <property type="match status" value="1"/>
</dbReference>
<dbReference type="GO" id="GO:0050118">
    <property type="term" value="F:N-acetyldiaminopimelate deacetylase activity"/>
    <property type="evidence" value="ECO:0007669"/>
    <property type="project" value="UniProtKB-ARBA"/>
</dbReference>
<dbReference type="RefSeq" id="WP_110251229.1">
    <property type="nucleotide sequence ID" value="NZ_QJJR01000005.1"/>
</dbReference>
<dbReference type="Gene3D" id="3.40.630.10">
    <property type="entry name" value="Zn peptidases"/>
    <property type="match status" value="1"/>
</dbReference>
<feature type="binding site" evidence="2">
    <location>
        <position position="164"/>
    </location>
    <ligand>
        <name>Mn(2+)</name>
        <dbReference type="ChEBI" id="CHEBI:29035"/>
        <label>2</label>
    </ligand>
</feature>
<dbReference type="InterPro" id="IPR036264">
    <property type="entry name" value="Bact_exopeptidase_dim_dom"/>
</dbReference>
<dbReference type="SUPFAM" id="SSF55031">
    <property type="entry name" value="Bacterial exopeptidase dimerisation domain"/>
    <property type="match status" value="1"/>
</dbReference>
<keyword evidence="2" id="KW-0464">Manganese</keyword>
<comment type="cofactor">
    <cofactor evidence="2">
        <name>Mn(2+)</name>
        <dbReference type="ChEBI" id="CHEBI:29035"/>
    </cofactor>
    <text evidence="2">The Mn(2+) ion enhances activity.</text>
</comment>
<proteinExistence type="predicted"/>
<feature type="binding site" evidence="2">
    <location>
        <position position="105"/>
    </location>
    <ligand>
        <name>Mn(2+)</name>
        <dbReference type="ChEBI" id="CHEBI:29035"/>
        <label>2</label>
    </ligand>
</feature>
<comment type="caution">
    <text evidence="4">The sequence shown here is derived from an EMBL/GenBank/DDBJ whole genome shotgun (WGS) entry which is preliminary data.</text>
</comment>
<dbReference type="Gene3D" id="3.30.70.360">
    <property type="match status" value="1"/>
</dbReference>
<dbReference type="GO" id="GO:0019877">
    <property type="term" value="P:diaminopimelate biosynthetic process"/>
    <property type="evidence" value="ECO:0007669"/>
    <property type="project" value="UniProtKB-ARBA"/>
</dbReference>
<keyword evidence="1 4" id="KW-0378">Hydrolase</keyword>
<dbReference type="Proteomes" id="UP000247922">
    <property type="component" value="Unassembled WGS sequence"/>
</dbReference>
<dbReference type="GO" id="GO:0046872">
    <property type="term" value="F:metal ion binding"/>
    <property type="evidence" value="ECO:0007669"/>
    <property type="project" value="UniProtKB-KW"/>
</dbReference>
<keyword evidence="2" id="KW-0479">Metal-binding</keyword>
<evidence type="ECO:0000256" key="1">
    <source>
        <dbReference type="ARBA" id="ARBA00022801"/>
    </source>
</evidence>
<dbReference type="Pfam" id="PF01546">
    <property type="entry name" value="Peptidase_M20"/>
    <property type="match status" value="1"/>
</dbReference>
<name>A0A2V3WRW6_9BACI</name>
<dbReference type="EMBL" id="QJJR01000005">
    <property type="protein sequence ID" value="PXW91449.1"/>
    <property type="molecule type" value="Genomic_DNA"/>
</dbReference>
<dbReference type="InterPro" id="IPR011650">
    <property type="entry name" value="Peptidase_M20_dimer"/>
</dbReference>
<dbReference type="OrthoDB" id="9776731at2"/>
<evidence type="ECO:0000256" key="2">
    <source>
        <dbReference type="PIRSR" id="PIRSR005962-1"/>
    </source>
</evidence>
<dbReference type="NCBIfam" id="TIGR01891">
    <property type="entry name" value="amidohydrolases"/>
    <property type="match status" value="1"/>
</dbReference>
<dbReference type="SUPFAM" id="SSF53187">
    <property type="entry name" value="Zn-dependent exopeptidases"/>
    <property type="match status" value="1"/>
</dbReference>
<accession>A0A2V3WRW6</accession>
<feature type="binding site" evidence="2">
    <location>
        <position position="139"/>
    </location>
    <ligand>
        <name>Mn(2+)</name>
        <dbReference type="ChEBI" id="CHEBI:29035"/>
        <label>2</label>
    </ligand>
</feature>
<dbReference type="PIRSF" id="PIRSF005962">
    <property type="entry name" value="Pept_M20D_amidohydro"/>
    <property type="match status" value="1"/>
</dbReference>
<evidence type="ECO:0000313" key="4">
    <source>
        <dbReference type="EMBL" id="PXW91449.1"/>
    </source>
</evidence>
<evidence type="ECO:0000259" key="3">
    <source>
        <dbReference type="Pfam" id="PF07687"/>
    </source>
</evidence>
<dbReference type="PANTHER" id="PTHR11014:SF63">
    <property type="entry name" value="METALLOPEPTIDASE, PUTATIVE (AFU_ORTHOLOGUE AFUA_6G09600)-RELATED"/>
    <property type="match status" value="1"/>
</dbReference>
<dbReference type="AlphaFoldDB" id="A0A2V3WRW6"/>